<dbReference type="EMBL" id="MU003556">
    <property type="protein sequence ID" value="KAF2462977.1"/>
    <property type="molecule type" value="Genomic_DNA"/>
</dbReference>
<dbReference type="Proteomes" id="UP000799755">
    <property type="component" value="Unassembled WGS sequence"/>
</dbReference>
<organism evidence="1 2">
    <name type="scientific">Lindgomyces ingoldianus</name>
    <dbReference type="NCBI Taxonomy" id="673940"/>
    <lineage>
        <taxon>Eukaryota</taxon>
        <taxon>Fungi</taxon>
        <taxon>Dikarya</taxon>
        <taxon>Ascomycota</taxon>
        <taxon>Pezizomycotina</taxon>
        <taxon>Dothideomycetes</taxon>
        <taxon>Pleosporomycetidae</taxon>
        <taxon>Pleosporales</taxon>
        <taxon>Lindgomycetaceae</taxon>
        <taxon>Lindgomyces</taxon>
    </lineage>
</organism>
<protein>
    <submittedName>
        <fullName evidence="1">GroES-like protein</fullName>
    </submittedName>
</protein>
<evidence type="ECO:0000313" key="1">
    <source>
        <dbReference type="EMBL" id="KAF2462977.1"/>
    </source>
</evidence>
<evidence type="ECO:0000313" key="2">
    <source>
        <dbReference type="Proteomes" id="UP000799755"/>
    </source>
</evidence>
<sequence length="353" mass="37022">MAVPTVTDEWVIESVSSPGSPALRLNKSVPVEAIGNDEVLLEIKAVSLNYRDLAIASGGYPLPVKFPLIPTSDGSGVVLAVGASVTSLSVGDAVCVLPAPLHVSGHLTTATHRTLGDGDLSGLLRRHVVLPASWVARFPDYLTFVEASTLGAAGVTAWNILFGSGPRGIRAGDWVLTQGTGATAMFAAGFAVLSGATVVGTTSSDAKAQWLTELGVSKVLNYREDPTWGETARKLSPNGEGVDLVVDVGGSGTLAQSLKAIRYDGTVAVTGFLTGGEGGPGPSLIEVLPRAANVRGILGGSRAQYEEMVGMMKQWKFHPTVDKRVFGFEDAKEAYEYLRAQKHVGKVVIEIRR</sequence>
<comment type="caution">
    <text evidence="1">The sequence shown here is derived from an EMBL/GenBank/DDBJ whole genome shotgun (WGS) entry which is preliminary data.</text>
</comment>
<proteinExistence type="predicted"/>
<reference evidence="1" key="1">
    <citation type="journal article" date="2020" name="Stud. Mycol.">
        <title>101 Dothideomycetes genomes: a test case for predicting lifestyles and emergence of pathogens.</title>
        <authorList>
            <person name="Haridas S."/>
            <person name="Albert R."/>
            <person name="Binder M."/>
            <person name="Bloem J."/>
            <person name="Labutti K."/>
            <person name="Salamov A."/>
            <person name="Andreopoulos B."/>
            <person name="Baker S."/>
            <person name="Barry K."/>
            <person name="Bills G."/>
            <person name="Bluhm B."/>
            <person name="Cannon C."/>
            <person name="Castanera R."/>
            <person name="Culley D."/>
            <person name="Daum C."/>
            <person name="Ezra D."/>
            <person name="Gonzalez J."/>
            <person name="Henrissat B."/>
            <person name="Kuo A."/>
            <person name="Liang C."/>
            <person name="Lipzen A."/>
            <person name="Lutzoni F."/>
            <person name="Magnuson J."/>
            <person name="Mondo S."/>
            <person name="Nolan M."/>
            <person name="Ohm R."/>
            <person name="Pangilinan J."/>
            <person name="Park H.-J."/>
            <person name="Ramirez L."/>
            <person name="Alfaro M."/>
            <person name="Sun H."/>
            <person name="Tritt A."/>
            <person name="Yoshinaga Y."/>
            <person name="Zwiers L.-H."/>
            <person name="Turgeon B."/>
            <person name="Goodwin S."/>
            <person name="Spatafora J."/>
            <person name="Crous P."/>
            <person name="Grigoriev I."/>
        </authorList>
    </citation>
    <scope>NUCLEOTIDE SEQUENCE</scope>
    <source>
        <strain evidence="1">ATCC 200398</strain>
    </source>
</reference>
<name>A0ACB6Q7Z3_9PLEO</name>
<keyword evidence="2" id="KW-1185">Reference proteome</keyword>
<accession>A0ACB6Q7Z3</accession>
<gene>
    <name evidence="1" type="ORF">BDR25DRAFT_298796</name>
</gene>